<proteinExistence type="predicted"/>
<dbReference type="STRING" id="505317.OA57_00805"/>
<sequence>MKIIIATHKSYEIPGDEMYFPIQVGALTSSVKLNMLRDDLGDNISSKNSYFCELTGLYWAWKNGFFKDVSYFGLVHYRRYFFGKDIKLKNRRIASQAELSSILESYDCIVPKKRNYFIETVYSHYKHAHYERDLDKTRYIIIQFYPDYLDSFDSVMNGKTIHLYNMFVMRVDLLDSYCSWLFDILFKLEKEIDLSNYDQYQKRVFGFLAERLFNVWLLKNNINSKELKVVNIEGNNIVPKILNFLKRKFV</sequence>
<name>A0A0A3APT5_9PAST</name>
<organism evidence="2 3">
    <name type="scientific">Chelonobacter oris</name>
    <dbReference type="NCBI Taxonomy" id="505317"/>
    <lineage>
        <taxon>Bacteria</taxon>
        <taxon>Pseudomonadati</taxon>
        <taxon>Pseudomonadota</taxon>
        <taxon>Gammaproteobacteria</taxon>
        <taxon>Pasteurellales</taxon>
        <taxon>Pasteurellaceae</taxon>
        <taxon>Chelonobacter</taxon>
    </lineage>
</organism>
<accession>A0A0A3APT5</accession>
<evidence type="ECO:0000313" key="2">
    <source>
        <dbReference type="EMBL" id="KGQ71366.1"/>
    </source>
</evidence>
<feature type="domain" description="DUF4422" evidence="1">
    <location>
        <begin position="2"/>
        <end position="220"/>
    </location>
</feature>
<dbReference type="EMBL" id="JSUM01000002">
    <property type="protein sequence ID" value="KGQ71366.1"/>
    <property type="molecule type" value="Genomic_DNA"/>
</dbReference>
<keyword evidence="3" id="KW-1185">Reference proteome</keyword>
<dbReference type="OrthoDB" id="9807549at2"/>
<gene>
    <name evidence="2" type="ORF">OA57_00805</name>
</gene>
<dbReference type="RefSeq" id="WP_034612186.1">
    <property type="nucleotide sequence ID" value="NZ_JSUM01000002.1"/>
</dbReference>
<dbReference type="Pfam" id="PF14393">
    <property type="entry name" value="DUF4422"/>
    <property type="match status" value="1"/>
</dbReference>
<evidence type="ECO:0000259" key="1">
    <source>
        <dbReference type="Pfam" id="PF14393"/>
    </source>
</evidence>
<evidence type="ECO:0000313" key="3">
    <source>
        <dbReference type="Proteomes" id="UP000030380"/>
    </source>
</evidence>
<comment type="caution">
    <text evidence="2">The sequence shown here is derived from an EMBL/GenBank/DDBJ whole genome shotgun (WGS) entry which is preliminary data.</text>
</comment>
<reference evidence="2 3" key="1">
    <citation type="submission" date="2014-11" db="EMBL/GenBank/DDBJ databases">
        <title>Draft genome sequence of Chelonobacter oris 1662T, associated with respiratory disease in Hermann's Tortoises.</title>
        <authorList>
            <person name="Kudirkiene E."/>
            <person name="Hansen M.J."/>
            <person name="Bojesen A.M."/>
        </authorList>
    </citation>
    <scope>NUCLEOTIDE SEQUENCE [LARGE SCALE GENOMIC DNA]</scope>
    <source>
        <strain evidence="2 3">1662</strain>
    </source>
</reference>
<dbReference type="InterPro" id="IPR025536">
    <property type="entry name" value="DUF4422"/>
</dbReference>
<protein>
    <submittedName>
        <fullName evidence="2">Exopolysaccharide biosynthesis protein</fullName>
    </submittedName>
</protein>
<dbReference type="AlphaFoldDB" id="A0A0A3APT5"/>
<dbReference type="Proteomes" id="UP000030380">
    <property type="component" value="Unassembled WGS sequence"/>
</dbReference>